<dbReference type="Proteomes" id="UP001604277">
    <property type="component" value="Unassembled WGS sequence"/>
</dbReference>
<dbReference type="EMBL" id="JBFOLJ010000001">
    <property type="protein sequence ID" value="KAL2555535.1"/>
    <property type="molecule type" value="Genomic_DNA"/>
</dbReference>
<comment type="caution">
    <text evidence="1">The sequence shown here is derived from an EMBL/GenBank/DDBJ whole genome shotgun (WGS) entry which is preliminary data.</text>
</comment>
<reference evidence="2" key="1">
    <citation type="submission" date="2024-07" db="EMBL/GenBank/DDBJ databases">
        <title>Two chromosome-level genome assemblies of Korean endemic species Abeliophyllum distichum and Forsythia ovata (Oleaceae).</title>
        <authorList>
            <person name="Jang H."/>
        </authorList>
    </citation>
    <scope>NUCLEOTIDE SEQUENCE [LARGE SCALE GENOMIC DNA]</scope>
</reference>
<accession>A0ABD1X1I2</accession>
<gene>
    <name evidence="1" type="ORF">Fot_00274</name>
</gene>
<evidence type="ECO:0000313" key="2">
    <source>
        <dbReference type="Proteomes" id="UP001604277"/>
    </source>
</evidence>
<evidence type="ECO:0000313" key="1">
    <source>
        <dbReference type="EMBL" id="KAL2555535.1"/>
    </source>
</evidence>
<dbReference type="AlphaFoldDB" id="A0ABD1X1I2"/>
<keyword evidence="2" id="KW-1185">Reference proteome</keyword>
<name>A0ABD1X1I2_9LAMI</name>
<protein>
    <submittedName>
        <fullName evidence="1">Uncharacterized protein</fullName>
    </submittedName>
</protein>
<organism evidence="1 2">
    <name type="scientific">Forsythia ovata</name>
    <dbReference type="NCBI Taxonomy" id="205694"/>
    <lineage>
        <taxon>Eukaryota</taxon>
        <taxon>Viridiplantae</taxon>
        <taxon>Streptophyta</taxon>
        <taxon>Embryophyta</taxon>
        <taxon>Tracheophyta</taxon>
        <taxon>Spermatophyta</taxon>
        <taxon>Magnoliopsida</taxon>
        <taxon>eudicotyledons</taxon>
        <taxon>Gunneridae</taxon>
        <taxon>Pentapetalae</taxon>
        <taxon>asterids</taxon>
        <taxon>lamiids</taxon>
        <taxon>Lamiales</taxon>
        <taxon>Oleaceae</taxon>
        <taxon>Forsythieae</taxon>
        <taxon>Forsythia</taxon>
    </lineage>
</organism>
<proteinExistence type="predicted"/>
<sequence>MSWALQNLVVRVVLQPQPPVPTISKKLAHSFSTFIVSRDGSKWSEQSFILIQSTTSVPQLFVAKVRCGNREPNNTRLLQLYREIKSFVGGNRRLSEPDFLIR</sequence>